<keyword evidence="2" id="KW-1185">Reference proteome</keyword>
<evidence type="ECO:0000313" key="1">
    <source>
        <dbReference type="EMBL" id="EFW23208.1"/>
    </source>
</evidence>
<accession>E9CR76</accession>
<dbReference type="VEuPathDB" id="FungiDB:CPSG_01107"/>
<protein>
    <submittedName>
        <fullName evidence="1">Predicted protein</fullName>
    </submittedName>
</protein>
<evidence type="ECO:0000313" key="2">
    <source>
        <dbReference type="Proteomes" id="UP000002497"/>
    </source>
</evidence>
<reference evidence="2" key="1">
    <citation type="journal article" date="2010" name="Genome Res.">
        <title>Population genomic sequencing of Coccidioides fungi reveals recent hybridization and transposon control.</title>
        <authorList>
            <person name="Neafsey D.E."/>
            <person name="Barker B.M."/>
            <person name="Sharpton T.J."/>
            <person name="Stajich J.E."/>
            <person name="Park D.J."/>
            <person name="Whiston E."/>
            <person name="Hung C.-Y."/>
            <person name="McMahan C."/>
            <person name="White J."/>
            <person name="Sykes S."/>
            <person name="Heiman D."/>
            <person name="Young S."/>
            <person name="Zeng Q."/>
            <person name="Abouelleil A."/>
            <person name="Aftuck L."/>
            <person name="Bessette D."/>
            <person name="Brown A."/>
            <person name="FitzGerald M."/>
            <person name="Lui A."/>
            <person name="Macdonald J.P."/>
            <person name="Priest M."/>
            <person name="Orbach M.J."/>
            <person name="Galgiani J.N."/>
            <person name="Kirkland T.N."/>
            <person name="Cole G.T."/>
            <person name="Birren B.W."/>
            <person name="Henn M.R."/>
            <person name="Taylor J.W."/>
            <person name="Rounsley S.D."/>
        </authorList>
    </citation>
    <scope>NUCLEOTIDE SEQUENCE [LARGE SCALE GENOMIC DNA]</scope>
    <source>
        <strain evidence="2">RMSCC 757 / Silveira</strain>
    </source>
</reference>
<dbReference type="Proteomes" id="UP000002497">
    <property type="component" value="Unassembled WGS sequence"/>
</dbReference>
<proteinExistence type="predicted"/>
<sequence length="102" mass="11211">MDGLHVHRARSPVWRVAGMGCSALPWGEPVEASTDPEAVGRTVNPLSRMGKIHGIGLEQALQYETLIKNGAFTLKERESRHQYGVLRPMRLSEKCPAAPFCG</sequence>
<dbReference type="EMBL" id="GL636486">
    <property type="protein sequence ID" value="EFW23208.1"/>
    <property type="molecule type" value="Genomic_DNA"/>
</dbReference>
<dbReference type="AlphaFoldDB" id="E9CR76"/>
<gene>
    <name evidence="1" type="ORF">CPSG_01107</name>
</gene>
<organism evidence="2">
    <name type="scientific">Coccidioides posadasii (strain RMSCC 757 / Silveira)</name>
    <name type="common">Valley fever fungus</name>
    <dbReference type="NCBI Taxonomy" id="443226"/>
    <lineage>
        <taxon>Eukaryota</taxon>
        <taxon>Fungi</taxon>
        <taxon>Dikarya</taxon>
        <taxon>Ascomycota</taxon>
        <taxon>Pezizomycotina</taxon>
        <taxon>Eurotiomycetes</taxon>
        <taxon>Eurotiomycetidae</taxon>
        <taxon>Onygenales</taxon>
        <taxon>Onygenaceae</taxon>
        <taxon>Coccidioides</taxon>
    </lineage>
</organism>
<dbReference type="HOGENOM" id="CLU_2277226_0_0_1"/>
<reference evidence="2" key="2">
    <citation type="submission" date="2010-03" db="EMBL/GenBank/DDBJ databases">
        <title>The genome sequence of Coccidioides posadasii strain Silveira.</title>
        <authorList>
            <consortium name="The Broad Institute Genome Sequencing Center for Infectious Disease"/>
            <person name="Neafsey D."/>
            <person name="Orbach M."/>
            <person name="Henn M.R."/>
            <person name="Cole G.T."/>
            <person name="Galgiani J."/>
            <person name="Gardner M.J."/>
            <person name="Kirkland T.N."/>
            <person name="Taylor J.W."/>
            <person name="Young S.K."/>
            <person name="Zeng Q."/>
            <person name="Koehrsen M."/>
            <person name="Alvarado L."/>
            <person name="Berlin A."/>
            <person name="Borenstein D."/>
            <person name="Chapman S.B."/>
            <person name="Chen Z."/>
            <person name="Engels R."/>
            <person name="Freedman E."/>
            <person name="Gellesch M."/>
            <person name="Goldberg J."/>
            <person name="Griggs A."/>
            <person name="Gujja S."/>
            <person name="Heilman E."/>
            <person name="Heiman D."/>
            <person name="Howarth C."/>
            <person name="Jen D."/>
            <person name="Larson L."/>
            <person name="Mehta T."/>
            <person name="Neiman D."/>
            <person name="Park D."/>
            <person name="Pearson M."/>
            <person name="Richards J."/>
            <person name="Roberts A."/>
            <person name="Saif S."/>
            <person name="Shea T."/>
            <person name="Shenoy N."/>
            <person name="Sisk P."/>
            <person name="Stolte C."/>
            <person name="Sykes S."/>
            <person name="Walk T."/>
            <person name="White J."/>
            <person name="Yandava C."/>
            <person name="Haas B."/>
            <person name="Nusbaum C."/>
            <person name="Birren B."/>
        </authorList>
    </citation>
    <scope>NUCLEOTIDE SEQUENCE [LARGE SCALE GENOMIC DNA]</scope>
    <source>
        <strain evidence="2">RMSCC 757 / Silveira</strain>
    </source>
</reference>
<name>E9CR76_COCPS</name>